<reference evidence="2 3" key="1">
    <citation type="submission" date="2018-08" db="EMBL/GenBank/DDBJ databases">
        <title>Murine metabolic-syndrome-specific gut microbial biobank.</title>
        <authorList>
            <person name="Liu C."/>
        </authorList>
    </citation>
    <scope>NUCLEOTIDE SEQUENCE [LARGE SCALE GENOMIC DNA]</scope>
    <source>
        <strain evidence="2 3">28</strain>
    </source>
</reference>
<organism evidence="2 3">
    <name type="scientific">Anaerotruncus colihominis</name>
    <dbReference type="NCBI Taxonomy" id="169435"/>
    <lineage>
        <taxon>Bacteria</taxon>
        <taxon>Bacillati</taxon>
        <taxon>Bacillota</taxon>
        <taxon>Clostridia</taxon>
        <taxon>Eubacteriales</taxon>
        <taxon>Oscillospiraceae</taxon>
        <taxon>Anaerotruncus</taxon>
    </lineage>
</organism>
<comment type="caution">
    <text evidence="2">The sequence shown here is derived from an EMBL/GenBank/DDBJ whole genome shotgun (WGS) entry which is preliminary data.</text>
</comment>
<dbReference type="Pfam" id="PF20185">
    <property type="entry name" value="DUF6548"/>
    <property type="match status" value="1"/>
</dbReference>
<accession>A0A845QFY8</accession>
<name>A0A845QFY8_9FIRM</name>
<sequence>MRNSNYTFFEEFKRLDKLCGDLYGENHGVTLYIDEMQKTYARECQGIPNWYSDLKQLKHLRYIRNYLAHEEDAFSEDLCDQEDIDWVRSFYLRILNQTDPLALLYKQQQSKRCMKPKQEPLQKKPSYSSQSSYRNQESHYGCLAFAFIVIFVFIYFMKTM</sequence>
<evidence type="ECO:0000256" key="1">
    <source>
        <dbReference type="SAM" id="Phobius"/>
    </source>
</evidence>
<keyword evidence="1" id="KW-1133">Transmembrane helix</keyword>
<proteinExistence type="predicted"/>
<evidence type="ECO:0000313" key="3">
    <source>
        <dbReference type="Proteomes" id="UP000446866"/>
    </source>
</evidence>
<evidence type="ECO:0000313" key="2">
    <source>
        <dbReference type="EMBL" id="NBH60186.1"/>
    </source>
</evidence>
<gene>
    <name evidence="2" type="ORF">D0435_00655</name>
</gene>
<dbReference type="InterPro" id="IPR046678">
    <property type="entry name" value="DUF6548"/>
</dbReference>
<dbReference type="AlphaFoldDB" id="A0A845QFY8"/>
<dbReference type="EMBL" id="QXWK01000001">
    <property type="protein sequence ID" value="NBH60186.1"/>
    <property type="molecule type" value="Genomic_DNA"/>
</dbReference>
<protein>
    <submittedName>
        <fullName evidence="2">Uncharacterized protein</fullName>
    </submittedName>
</protein>
<keyword evidence="1" id="KW-0812">Transmembrane</keyword>
<keyword evidence="3" id="KW-1185">Reference proteome</keyword>
<dbReference type="Proteomes" id="UP000446866">
    <property type="component" value="Unassembled WGS sequence"/>
</dbReference>
<keyword evidence="1" id="KW-0472">Membrane</keyword>
<dbReference type="RefSeq" id="WP_160200485.1">
    <property type="nucleotide sequence ID" value="NZ_QXWK01000001.1"/>
</dbReference>
<feature type="transmembrane region" description="Helical" evidence="1">
    <location>
        <begin position="138"/>
        <end position="157"/>
    </location>
</feature>